<protein>
    <submittedName>
        <fullName evidence="2">Uncharacterized protein</fullName>
    </submittedName>
</protein>
<dbReference type="GO" id="GO:0030133">
    <property type="term" value="C:transport vesicle"/>
    <property type="evidence" value="ECO:0007669"/>
    <property type="project" value="TreeGrafter"/>
</dbReference>
<keyword evidence="1" id="KW-0040">ANK repeat</keyword>
<accession>A0A3B5L401</accession>
<dbReference type="GO" id="GO:0005770">
    <property type="term" value="C:late endosome"/>
    <property type="evidence" value="ECO:0007669"/>
    <property type="project" value="TreeGrafter"/>
</dbReference>
<dbReference type="GeneTree" id="ENSGT00940000157021"/>
<evidence type="ECO:0000313" key="2">
    <source>
        <dbReference type="Ensembl" id="ENSXCOP00000005110.1"/>
    </source>
</evidence>
<dbReference type="Pfam" id="PF12796">
    <property type="entry name" value="Ank_2"/>
    <property type="match status" value="2"/>
</dbReference>
<dbReference type="SUPFAM" id="SSF48403">
    <property type="entry name" value="Ankyrin repeat"/>
    <property type="match status" value="1"/>
</dbReference>
<evidence type="ECO:0000313" key="3">
    <source>
        <dbReference type="Proteomes" id="UP000261380"/>
    </source>
</evidence>
<dbReference type="Proteomes" id="UP000261380">
    <property type="component" value="Unplaced"/>
</dbReference>
<dbReference type="GO" id="GO:0000149">
    <property type="term" value="F:SNARE binding"/>
    <property type="evidence" value="ECO:0007669"/>
    <property type="project" value="TreeGrafter"/>
</dbReference>
<feature type="repeat" description="ANK" evidence="1">
    <location>
        <begin position="133"/>
        <end position="162"/>
    </location>
</feature>
<dbReference type="PROSITE" id="PS50297">
    <property type="entry name" value="ANK_REP_REGION"/>
    <property type="match status" value="2"/>
</dbReference>
<feature type="repeat" description="ANK" evidence="1">
    <location>
        <begin position="35"/>
        <end position="67"/>
    </location>
</feature>
<dbReference type="InterPro" id="IPR036770">
    <property type="entry name" value="Ankyrin_rpt-contain_sf"/>
</dbReference>
<dbReference type="GO" id="GO:0005085">
    <property type="term" value="F:guanyl-nucleotide exchange factor activity"/>
    <property type="evidence" value="ECO:0007669"/>
    <property type="project" value="TreeGrafter"/>
</dbReference>
<proteinExistence type="predicted"/>
<dbReference type="GO" id="GO:0045022">
    <property type="term" value="P:early endosome to late endosome transport"/>
    <property type="evidence" value="ECO:0007669"/>
    <property type="project" value="TreeGrafter"/>
</dbReference>
<reference evidence="2" key="2">
    <citation type="submission" date="2025-09" db="UniProtKB">
        <authorList>
            <consortium name="Ensembl"/>
        </authorList>
    </citation>
    <scope>IDENTIFICATION</scope>
</reference>
<reference evidence="2" key="1">
    <citation type="submission" date="2025-08" db="UniProtKB">
        <authorList>
            <consortium name="Ensembl"/>
        </authorList>
    </citation>
    <scope>IDENTIFICATION</scope>
</reference>
<dbReference type="GO" id="GO:0048812">
    <property type="term" value="P:neuron projection morphogenesis"/>
    <property type="evidence" value="ECO:0007669"/>
    <property type="project" value="TreeGrafter"/>
</dbReference>
<keyword evidence="3" id="KW-1185">Reference proteome</keyword>
<dbReference type="GO" id="GO:0005886">
    <property type="term" value="C:plasma membrane"/>
    <property type="evidence" value="ECO:0007669"/>
    <property type="project" value="TreeGrafter"/>
</dbReference>
<dbReference type="Ensembl" id="ENSXCOT00000005171.1">
    <property type="protein sequence ID" value="ENSXCOP00000005110.1"/>
    <property type="gene ID" value="ENSXCOG00000003995.1"/>
</dbReference>
<dbReference type="GO" id="GO:0005769">
    <property type="term" value="C:early endosome"/>
    <property type="evidence" value="ECO:0007669"/>
    <property type="project" value="TreeGrafter"/>
</dbReference>
<dbReference type="PROSITE" id="PS50088">
    <property type="entry name" value="ANK_REPEAT"/>
    <property type="match status" value="2"/>
</dbReference>
<dbReference type="SMART" id="SM00248">
    <property type="entry name" value="ANK"/>
    <property type="match status" value="3"/>
</dbReference>
<dbReference type="PANTHER" id="PTHR24170:SF2">
    <property type="entry name" value="ANKYRIN REPEAT DOMAIN-CONTAINING PROTEIN 27"/>
    <property type="match status" value="1"/>
</dbReference>
<dbReference type="PANTHER" id="PTHR24170">
    <property type="entry name" value="ANKYRIN REPEAT DOMAIN-CONTAINING PROTEIN 27"/>
    <property type="match status" value="1"/>
</dbReference>
<dbReference type="STRING" id="32473.ENSXCOP00000005110"/>
<dbReference type="InterPro" id="IPR051248">
    <property type="entry name" value="UPF0507/Ank_repeat_27"/>
</dbReference>
<name>A0A3B5L401_9TELE</name>
<sequence length="202" mass="22663">SAPCVSYQFVCSVCFDAQHRLNDLSIITPFSRDDRGHTPLHAAAMCGQAQLIDLLVHKGALVNATDYHALTPLHLACQRGYQGVSVSVKTQEYAQMHFFDLLRLRLTPLVCCPSLFQLLLLHYKANTEAQDNNGNTPLHLACMYGHEDVLLENGASTHILNKNRETPLQCALNSKVSHILKGLNCRRTCCIIFRMKVSLQWF</sequence>
<organism evidence="2 3">
    <name type="scientific">Xiphophorus couchianus</name>
    <name type="common">Monterrey platyfish</name>
    <dbReference type="NCBI Taxonomy" id="32473"/>
    <lineage>
        <taxon>Eukaryota</taxon>
        <taxon>Metazoa</taxon>
        <taxon>Chordata</taxon>
        <taxon>Craniata</taxon>
        <taxon>Vertebrata</taxon>
        <taxon>Euteleostomi</taxon>
        <taxon>Actinopterygii</taxon>
        <taxon>Neopterygii</taxon>
        <taxon>Teleostei</taxon>
        <taxon>Neoteleostei</taxon>
        <taxon>Acanthomorphata</taxon>
        <taxon>Ovalentaria</taxon>
        <taxon>Atherinomorphae</taxon>
        <taxon>Cyprinodontiformes</taxon>
        <taxon>Poeciliidae</taxon>
        <taxon>Poeciliinae</taxon>
        <taxon>Xiphophorus</taxon>
    </lineage>
</organism>
<dbReference type="GO" id="GO:0097422">
    <property type="term" value="C:tubular endosome"/>
    <property type="evidence" value="ECO:0007669"/>
    <property type="project" value="TreeGrafter"/>
</dbReference>
<dbReference type="Gene3D" id="1.25.40.20">
    <property type="entry name" value="Ankyrin repeat-containing domain"/>
    <property type="match status" value="1"/>
</dbReference>
<dbReference type="InterPro" id="IPR002110">
    <property type="entry name" value="Ankyrin_rpt"/>
</dbReference>
<dbReference type="GO" id="GO:0043005">
    <property type="term" value="C:neuron projection"/>
    <property type="evidence" value="ECO:0007669"/>
    <property type="project" value="TreeGrafter"/>
</dbReference>
<evidence type="ECO:0000256" key="1">
    <source>
        <dbReference type="PROSITE-ProRule" id="PRU00023"/>
    </source>
</evidence>
<dbReference type="AlphaFoldDB" id="A0A3B5L401"/>